<dbReference type="Proteomes" id="UP000655443">
    <property type="component" value="Unassembled WGS sequence"/>
</dbReference>
<evidence type="ECO:0000256" key="3">
    <source>
        <dbReference type="PIRSR" id="PIRSR600888-1"/>
    </source>
</evidence>
<comment type="caution">
    <text evidence="6">The sequence shown here is derived from an EMBL/GenBank/DDBJ whole genome shotgun (WGS) entry which is preliminary data.</text>
</comment>
<dbReference type="GO" id="GO:0019305">
    <property type="term" value="P:dTDP-rhamnose biosynthetic process"/>
    <property type="evidence" value="ECO:0007669"/>
    <property type="project" value="UniProtKB-UniRule"/>
</dbReference>
<dbReference type="GO" id="GO:0008830">
    <property type="term" value="F:dTDP-4-dehydrorhamnose 3,5-epimerase activity"/>
    <property type="evidence" value="ECO:0007669"/>
    <property type="project" value="UniProtKB-UniRule"/>
</dbReference>
<dbReference type="PANTHER" id="PTHR21047:SF2">
    <property type="entry name" value="THYMIDINE DIPHOSPHO-4-KETO-RHAMNOSE 3,5-EPIMERASE"/>
    <property type="match status" value="1"/>
</dbReference>
<keyword evidence="7" id="KW-1185">Reference proteome</keyword>
<name>A0A919D1L9_9ACTN</name>
<dbReference type="GO" id="GO:0005829">
    <property type="term" value="C:cytosol"/>
    <property type="evidence" value="ECO:0007669"/>
    <property type="project" value="TreeGrafter"/>
</dbReference>
<organism evidence="6 7">
    <name type="scientific">Streptomyces alanosinicus</name>
    <dbReference type="NCBI Taxonomy" id="68171"/>
    <lineage>
        <taxon>Bacteria</taxon>
        <taxon>Bacillati</taxon>
        <taxon>Actinomycetota</taxon>
        <taxon>Actinomycetes</taxon>
        <taxon>Kitasatosporales</taxon>
        <taxon>Streptomycetaceae</taxon>
        <taxon>Streptomyces</taxon>
    </lineage>
</organism>
<evidence type="ECO:0000313" key="7">
    <source>
        <dbReference type="Proteomes" id="UP000655443"/>
    </source>
</evidence>
<accession>A0A919D1L9</accession>
<keyword evidence="2 5" id="KW-0413">Isomerase</keyword>
<dbReference type="AlphaFoldDB" id="A0A919D1L9"/>
<feature type="site" description="Participates in a stacking interaction with the thymidine ring of dTDP-4-oxo-6-deoxyglucose" evidence="4">
    <location>
        <position position="147"/>
    </location>
</feature>
<feature type="active site" description="Proton acceptor" evidence="3">
    <location>
        <position position="72"/>
    </location>
</feature>
<protein>
    <recommendedName>
        <fullName evidence="5">dTDP-4-dehydrorhamnose 3,5-epimerase</fullName>
        <ecNumber evidence="5">5.1.3.13</ecNumber>
    </recommendedName>
    <alternativeName>
        <fullName evidence="5">Thymidine diphospho-4-keto-rhamnose 3,5-epimerase</fullName>
    </alternativeName>
</protein>
<comment type="similarity">
    <text evidence="1 5">Belongs to the dTDP-4-dehydrorhamnose 3,5-epimerase family.</text>
</comment>
<sequence length="204" mass="22717">MTAEQCRTAGGIGVTATDIDGLLLITPRPRRDDRGWFSRTYCAVDYAALGLDHPLVQENQSRSRRGVIRGLHVRADLDEAKFVRVVRGSLFDVVVDLRPRSRTFLQVRTFELNDEDPRHLRVPPGCAHGFQALSAEVDVLYGVDVPYNPVKDVTLAWNDPLLGIRWPLPGPILSERDREAPSVSALRPRFDDWFGGYGPAPGSS</sequence>
<dbReference type="NCBIfam" id="TIGR01221">
    <property type="entry name" value="rmlC"/>
    <property type="match status" value="1"/>
</dbReference>
<dbReference type="InterPro" id="IPR014710">
    <property type="entry name" value="RmlC-like_jellyroll"/>
</dbReference>
<comment type="catalytic activity">
    <reaction evidence="5">
        <text>dTDP-4-dehydro-6-deoxy-alpha-D-glucose = dTDP-4-dehydro-beta-L-rhamnose</text>
        <dbReference type="Rhea" id="RHEA:16969"/>
        <dbReference type="ChEBI" id="CHEBI:57649"/>
        <dbReference type="ChEBI" id="CHEBI:62830"/>
        <dbReference type="EC" id="5.1.3.13"/>
    </reaction>
</comment>
<gene>
    <name evidence="6" type="primary">rfbC</name>
    <name evidence="6" type="ORF">GCM10010339_21870</name>
</gene>
<reference evidence="6" key="2">
    <citation type="submission" date="2020-09" db="EMBL/GenBank/DDBJ databases">
        <authorList>
            <person name="Sun Q."/>
            <person name="Ohkuma M."/>
        </authorList>
    </citation>
    <scope>NUCLEOTIDE SEQUENCE</scope>
    <source>
        <strain evidence="6">JCM 4714</strain>
    </source>
</reference>
<evidence type="ECO:0000256" key="2">
    <source>
        <dbReference type="ARBA" id="ARBA00023235"/>
    </source>
</evidence>
<dbReference type="Gene3D" id="2.60.120.10">
    <property type="entry name" value="Jelly Rolls"/>
    <property type="match status" value="1"/>
</dbReference>
<evidence type="ECO:0000256" key="1">
    <source>
        <dbReference type="ARBA" id="ARBA00010154"/>
    </source>
</evidence>
<comment type="pathway">
    <text evidence="5">Carbohydrate biosynthesis; dTDP-L-rhamnose biosynthesis.</text>
</comment>
<comment type="subunit">
    <text evidence="5">Homodimer.</text>
</comment>
<comment type="function">
    <text evidence="5">Catalyzes the epimerization of the C3' and C5'positions of dTDP-6-deoxy-D-xylo-4-hexulose, forming dTDP-6-deoxy-L-lyxo-4-hexulose.</text>
</comment>
<dbReference type="EC" id="5.1.3.13" evidence="5"/>
<dbReference type="InterPro" id="IPR011051">
    <property type="entry name" value="RmlC_Cupin_sf"/>
</dbReference>
<feature type="active site" description="Proton donor" evidence="3">
    <location>
        <position position="141"/>
    </location>
</feature>
<reference evidence="6" key="1">
    <citation type="journal article" date="2014" name="Int. J. Syst. Evol. Microbiol.">
        <title>Complete genome sequence of Corynebacterium casei LMG S-19264T (=DSM 44701T), isolated from a smear-ripened cheese.</title>
        <authorList>
            <consortium name="US DOE Joint Genome Institute (JGI-PGF)"/>
            <person name="Walter F."/>
            <person name="Albersmeier A."/>
            <person name="Kalinowski J."/>
            <person name="Ruckert C."/>
        </authorList>
    </citation>
    <scope>NUCLEOTIDE SEQUENCE</scope>
    <source>
        <strain evidence="6">JCM 4714</strain>
    </source>
</reference>
<proteinExistence type="inferred from homology"/>
<evidence type="ECO:0000256" key="4">
    <source>
        <dbReference type="PIRSR" id="PIRSR600888-3"/>
    </source>
</evidence>
<dbReference type="RefSeq" id="WP_189950899.1">
    <property type="nucleotide sequence ID" value="NZ_BMVG01000003.1"/>
</dbReference>
<evidence type="ECO:0000313" key="6">
    <source>
        <dbReference type="EMBL" id="GHE01647.1"/>
    </source>
</evidence>
<dbReference type="PANTHER" id="PTHR21047">
    <property type="entry name" value="DTDP-6-DEOXY-D-GLUCOSE-3,5 EPIMERASE"/>
    <property type="match status" value="1"/>
</dbReference>
<dbReference type="EMBL" id="BMVG01000003">
    <property type="protein sequence ID" value="GHE01647.1"/>
    <property type="molecule type" value="Genomic_DNA"/>
</dbReference>
<dbReference type="GO" id="GO:0000271">
    <property type="term" value="P:polysaccharide biosynthetic process"/>
    <property type="evidence" value="ECO:0007669"/>
    <property type="project" value="TreeGrafter"/>
</dbReference>
<dbReference type="Pfam" id="PF00908">
    <property type="entry name" value="dTDP_sugar_isom"/>
    <property type="match status" value="1"/>
</dbReference>
<evidence type="ECO:0000256" key="5">
    <source>
        <dbReference type="RuleBase" id="RU364069"/>
    </source>
</evidence>
<dbReference type="SUPFAM" id="SSF51182">
    <property type="entry name" value="RmlC-like cupins"/>
    <property type="match status" value="1"/>
</dbReference>
<dbReference type="CDD" id="cd00438">
    <property type="entry name" value="cupin_RmlC"/>
    <property type="match status" value="1"/>
</dbReference>
<dbReference type="InterPro" id="IPR000888">
    <property type="entry name" value="RmlC-like"/>
</dbReference>